<name>A0AAV0RPT4_9ROSI</name>
<dbReference type="EMBL" id="CAMGYJ010000011">
    <property type="protein sequence ID" value="CAI0559086.1"/>
    <property type="molecule type" value="Genomic_DNA"/>
</dbReference>
<dbReference type="SUPFAM" id="SSF48264">
    <property type="entry name" value="Cytochrome P450"/>
    <property type="match status" value="1"/>
</dbReference>
<dbReference type="Gene3D" id="1.10.630.10">
    <property type="entry name" value="Cytochrome P450"/>
    <property type="match status" value="1"/>
</dbReference>
<feature type="region of interest" description="Disordered" evidence="1">
    <location>
        <begin position="27"/>
        <end position="50"/>
    </location>
</feature>
<dbReference type="GO" id="GO:0005506">
    <property type="term" value="F:iron ion binding"/>
    <property type="evidence" value="ECO:0007669"/>
    <property type="project" value="InterPro"/>
</dbReference>
<evidence type="ECO:0000256" key="1">
    <source>
        <dbReference type="SAM" id="MobiDB-lite"/>
    </source>
</evidence>
<dbReference type="InterPro" id="IPR036396">
    <property type="entry name" value="Cyt_P450_sf"/>
</dbReference>
<comment type="caution">
    <text evidence="2">The sequence shown here is derived from an EMBL/GenBank/DDBJ whole genome shotgun (WGS) entry which is preliminary data.</text>
</comment>
<keyword evidence="3" id="KW-1185">Reference proteome</keyword>
<gene>
    <name evidence="2" type="ORF">LITE_LOCUS49047</name>
</gene>
<evidence type="ECO:0000313" key="3">
    <source>
        <dbReference type="Proteomes" id="UP001154282"/>
    </source>
</evidence>
<dbReference type="GO" id="GO:0020037">
    <property type="term" value="F:heme binding"/>
    <property type="evidence" value="ECO:0007669"/>
    <property type="project" value="InterPro"/>
</dbReference>
<accession>A0AAV0RPT4</accession>
<proteinExistence type="predicted"/>
<dbReference type="Proteomes" id="UP001154282">
    <property type="component" value="Unassembled WGS sequence"/>
</dbReference>
<organism evidence="2 3">
    <name type="scientific">Linum tenue</name>
    <dbReference type="NCBI Taxonomy" id="586396"/>
    <lineage>
        <taxon>Eukaryota</taxon>
        <taxon>Viridiplantae</taxon>
        <taxon>Streptophyta</taxon>
        <taxon>Embryophyta</taxon>
        <taxon>Tracheophyta</taxon>
        <taxon>Spermatophyta</taxon>
        <taxon>Magnoliopsida</taxon>
        <taxon>eudicotyledons</taxon>
        <taxon>Gunneridae</taxon>
        <taxon>Pentapetalae</taxon>
        <taxon>rosids</taxon>
        <taxon>fabids</taxon>
        <taxon>Malpighiales</taxon>
        <taxon>Linaceae</taxon>
        <taxon>Linum</taxon>
    </lineage>
</organism>
<dbReference type="GO" id="GO:0004497">
    <property type="term" value="F:monooxygenase activity"/>
    <property type="evidence" value="ECO:0007669"/>
    <property type="project" value="InterPro"/>
</dbReference>
<protein>
    <submittedName>
        <fullName evidence="2">Uncharacterized protein</fullName>
    </submittedName>
</protein>
<evidence type="ECO:0000313" key="2">
    <source>
        <dbReference type="EMBL" id="CAI0559086.1"/>
    </source>
</evidence>
<reference evidence="2" key="1">
    <citation type="submission" date="2022-08" db="EMBL/GenBank/DDBJ databases">
        <authorList>
            <person name="Gutierrez-Valencia J."/>
        </authorList>
    </citation>
    <scope>NUCLEOTIDE SEQUENCE</scope>
</reference>
<sequence>MQDATIMGYDVSAGTMILTNAWGIGRDPHIGGNRRKNSCPSDFSKPKWTS</sequence>
<dbReference type="AlphaFoldDB" id="A0AAV0RPT4"/>
<dbReference type="GO" id="GO:0016705">
    <property type="term" value="F:oxidoreductase activity, acting on paired donors, with incorporation or reduction of molecular oxygen"/>
    <property type="evidence" value="ECO:0007669"/>
    <property type="project" value="InterPro"/>
</dbReference>